<organism evidence="1 2">
    <name type="scientific">Steinernema glaseri</name>
    <dbReference type="NCBI Taxonomy" id="37863"/>
    <lineage>
        <taxon>Eukaryota</taxon>
        <taxon>Metazoa</taxon>
        <taxon>Ecdysozoa</taxon>
        <taxon>Nematoda</taxon>
        <taxon>Chromadorea</taxon>
        <taxon>Rhabditida</taxon>
        <taxon>Tylenchina</taxon>
        <taxon>Panagrolaimomorpha</taxon>
        <taxon>Strongyloidoidea</taxon>
        <taxon>Steinernematidae</taxon>
        <taxon>Steinernema</taxon>
    </lineage>
</organism>
<dbReference type="AlphaFoldDB" id="A0A1I7ZMZ7"/>
<dbReference type="PANTHER" id="PTHR13411:SF5">
    <property type="entry name" value="PROTEIN CBR-TAG-281"/>
    <property type="match status" value="1"/>
</dbReference>
<protein>
    <submittedName>
        <fullName evidence="2">MICOS complex subunit</fullName>
    </submittedName>
</protein>
<dbReference type="WBParaSite" id="L893_g2805.t1">
    <property type="protein sequence ID" value="L893_g2805.t1"/>
    <property type="gene ID" value="L893_g2805"/>
</dbReference>
<dbReference type="GO" id="GO:0005886">
    <property type="term" value="C:plasma membrane"/>
    <property type="evidence" value="ECO:0007669"/>
    <property type="project" value="InterPro"/>
</dbReference>
<dbReference type="Pfam" id="PF10166">
    <property type="entry name" value="DUF2368"/>
    <property type="match status" value="1"/>
</dbReference>
<reference evidence="2" key="1">
    <citation type="submission" date="2016-11" db="UniProtKB">
        <authorList>
            <consortium name="WormBaseParasite"/>
        </authorList>
    </citation>
    <scope>IDENTIFICATION</scope>
</reference>
<accession>A0A1I7ZMZ7</accession>
<evidence type="ECO:0000313" key="2">
    <source>
        <dbReference type="WBParaSite" id="L893_g2805.t1"/>
    </source>
</evidence>
<dbReference type="Proteomes" id="UP000095287">
    <property type="component" value="Unplaced"/>
</dbReference>
<evidence type="ECO:0000313" key="1">
    <source>
        <dbReference type="Proteomes" id="UP000095287"/>
    </source>
</evidence>
<dbReference type="PANTHER" id="PTHR13411">
    <property type="entry name" value="PLASMINOGEN RECEPTOR (KT)"/>
    <property type="match status" value="1"/>
</dbReference>
<dbReference type="InterPro" id="IPR019319">
    <property type="entry name" value="Plg-R(KT)"/>
</dbReference>
<proteinExistence type="predicted"/>
<name>A0A1I7ZMZ7_9BILA</name>
<sequence length="153" mass="17240">MGGLYSRPQSTVVAPTQATSHSYEELLFKLEQQRVEREIALIQAIEERKAALRLAEAREALKWSIPTGLLTIALSVASAYKHKNLLHFSPTFPIAGYLGYAVNNCYGKNREVVLNEAEKIYTECGPQLVPEPISTDEVHERITQMHEDTKSHF</sequence>
<keyword evidence="1" id="KW-1185">Reference proteome</keyword>